<dbReference type="SUPFAM" id="SSF53474">
    <property type="entry name" value="alpha/beta-Hydrolases"/>
    <property type="match status" value="1"/>
</dbReference>
<evidence type="ECO:0000313" key="4">
    <source>
        <dbReference type="Proteomes" id="UP000036932"/>
    </source>
</evidence>
<sequence length="315" mass="35577">MNKWLRILLKTLAVVLILIVTFIAIVYIVNVVSNKTDQKKIEAYGQLVPVDGKNMNVLIQGEGEETVVLLPGYGTASPVLDFKPLIDELSPYYKVVAIEPFGYGLSDLTDKDRTTGNIVQEIHAALQNLNIDRYILMGHSITGLYGVDYVSKYRDEVTAFIGIDTSVPTQGGMDVDFPIGQYKLLKNSGFARLMLKFSPDPYEGLPYDEETRKQLNLIQLKNMFNPSILNEMEHISSNFKEGKHMKFPVDLPLLLLVGSDNLSEEWVPLHEEQAASVENGKMVVFDTSHYVHHTKSKEIVENFRQFMEDMKEASL</sequence>
<feature type="transmembrane region" description="Helical" evidence="1">
    <location>
        <begin position="7"/>
        <end position="29"/>
    </location>
</feature>
<name>A0A0M1P941_9BACL</name>
<evidence type="ECO:0000256" key="1">
    <source>
        <dbReference type="SAM" id="Phobius"/>
    </source>
</evidence>
<keyword evidence="3" id="KW-0378">Hydrolase</keyword>
<keyword evidence="1" id="KW-1133">Transmembrane helix</keyword>
<gene>
    <name evidence="3" type="ORF">AM231_16440</name>
</gene>
<dbReference type="PANTHER" id="PTHR43798">
    <property type="entry name" value="MONOACYLGLYCEROL LIPASE"/>
    <property type="match status" value="1"/>
</dbReference>
<dbReference type="RefSeq" id="WP_054403469.1">
    <property type="nucleotide sequence ID" value="NZ_LIUT01000001.1"/>
</dbReference>
<feature type="domain" description="AB hydrolase-1" evidence="2">
    <location>
        <begin position="66"/>
        <end position="167"/>
    </location>
</feature>
<keyword evidence="1" id="KW-0472">Membrane</keyword>
<keyword evidence="1" id="KW-0812">Transmembrane</keyword>
<protein>
    <submittedName>
        <fullName evidence="3">Alpha/beta hydrolase</fullName>
    </submittedName>
</protein>
<dbReference type="GO" id="GO:0016787">
    <property type="term" value="F:hydrolase activity"/>
    <property type="evidence" value="ECO:0007669"/>
    <property type="project" value="UniProtKB-KW"/>
</dbReference>
<dbReference type="InterPro" id="IPR050266">
    <property type="entry name" value="AB_hydrolase_sf"/>
</dbReference>
<dbReference type="OrthoDB" id="1817159at2"/>
<dbReference type="Proteomes" id="UP000036932">
    <property type="component" value="Unassembled WGS sequence"/>
</dbReference>
<dbReference type="Pfam" id="PF00561">
    <property type="entry name" value="Abhydrolase_1"/>
    <property type="match status" value="1"/>
</dbReference>
<dbReference type="Gene3D" id="3.40.50.1820">
    <property type="entry name" value="alpha/beta hydrolase"/>
    <property type="match status" value="1"/>
</dbReference>
<dbReference type="EMBL" id="LIUT01000001">
    <property type="protein sequence ID" value="KOR90559.1"/>
    <property type="molecule type" value="Genomic_DNA"/>
</dbReference>
<proteinExistence type="predicted"/>
<keyword evidence="4" id="KW-1185">Reference proteome</keyword>
<dbReference type="PANTHER" id="PTHR43798:SF33">
    <property type="entry name" value="HYDROLASE, PUTATIVE (AFU_ORTHOLOGUE AFUA_2G14860)-RELATED"/>
    <property type="match status" value="1"/>
</dbReference>
<comment type="caution">
    <text evidence="3">The sequence shown here is derived from an EMBL/GenBank/DDBJ whole genome shotgun (WGS) entry which is preliminary data.</text>
</comment>
<dbReference type="AlphaFoldDB" id="A0A0M1P941"/>
<dbReference type="PATRIC" id="fig|1705565.3.peg.5377"/>
<organism evidence="3 4">
    <name type="scientific">Paenibacillus solani</name>
    <dbReference type="NCBI Taxonomy" id="1705565"/>
    <lineage>
        <taxon>Bacteria</taxon>
        <taxon>Bacillati</taxon>
        <taxon>Bacillota</taxon>
        <taxon>Bacilli</taxon>
        <taxon>Bacillales</taxon>
        <taxon>Paenibacillaceae</taxon>
        <taxon>Paenibacillus</taxon>
    </lineage>
</organism>
<dbReference type="InterPro" id="IPR000073">
    <property type="entry name" value="AB_hydrolase_1"/>
</dbReference>
<reference evidence="4" key="1">
    <citation type="submission" date="2015-08" db="EMBL/GenBank/DDBJ databases">
        <title>Genome sequencing project for genomic taxonomy and phylogenomics of Bacillus-like bacteria.</title>
        <authorList>
            <person name="Liu B."/>
            <person name="Wang J."/>
            <person name="Zhu Y."/>
            <person name="Liu G."/>
            <person name="Chen Q."/>
            <person name="Chen Z."/>
            <person name="Lan J."/>
            <person name="Che J."/>
            <person name="Ge C."/>
            <person name="Shi H."/>
            <person name="Pan Z."/>
            <person name="Liu X."/>
        </authorList>
    </citation>
    <scope>NUCLEOTIDE SEQUENCE [LARGE SCALE GENOMIC DNA]</scope>
    <source>
        <strain evidence="4">FJAT-22460</strain>
    </source>
</reference>
<dbReference type="InterPro" id="IPR029058">
    <property type="entry name" value="AB_hydrolase_fold"/>
</dbReference>
<evidence type="ECO:0000259" key="2">
    <source>
        <dbReference type="Pfam" id="PF00561"/>
    </source>
</evidence>
<evidence type="ECO:0000313" key="3">
    <source>
        <dbReference type="EMBL" id="KOR90559.1"/>
    </source>
</evidence>
<dbReference type="GO" id="GO:0016020">
    <property type="term" value="C:membrane"/>
    <property type="evidence" value="ECO:0007669"/>
    <property type="project" value="TreeGrafter"/>
</dbReference>
<accession>A0A0M1P941</accession>